<feature type="domain" description="4'-phosphopantetheinyl transferase N-terminal" evidence="5">
    <location>
        <begin position="28"/>
        <end position="94"/>
    </location>
</feature>
<feature type="binding site" evidence="3">
    <location>
        <position position="107"/>
    </location>
    <ligand>
        <name>Mg(2+)</name>
        <dbReference type="ChEBI" id="CHEBI:18420"/>
    </ligand>
</feature>
<accession>A0A7J0CHF4</accession>
<dbReference type="GO" id="GO:0005886">
    <property type="term" value="C:plasma membrane"/>
    <property type="evidence" value="ECO:0007669"/>
    <property type="project" value="TreeGrafter"/>
</dbReference>
<gene>
    <name evidence="6" type="ORF">Smic_04890</name>
</gene>
<evidence type="ECO:0000259" key="5">
    <source>
        <dbReference type="Pfam" id="PF17837"/>
    </source>
</evidence>
<evidence type="ECO:0000256" key="1">
    <source>
        <dbReference type="ARBA" id="ARBA00022679"/>
    </source>
</evidence>
<dbReference type="GO" id="GO:0000287">
    <property type="term" value="F:magnesium ion binding"/>
    <property type="evidence" value="ECO:0007669"/>
    <property type="project" value="InterPro"/>
</dbReference>
<dbReference type="PANTHER" id="PTHR38096">
    <property type="entry name" value="ENTEROBACTIN SYNTHASE COMPONENT D"/>
    <property type="match status" value="1"/>
</dbReference>
<evidence type="ECO:0000256" key="3">
    <source>
        <dbReference type="PIRSR" id="PIRSR603542-2"/>
    </source>
</evidence>
<feature type="binding site" evidence="2">
    <location>
        <position position="105"/>
    </location>
    <ligand>
        <name>CoA</name>
        <dbReference type="ChEBI" id="CHEBI:57287"/>
    </ligand>
</feature>
<dbReference type="InterPro" id="IPR008278">
    <property type="entry name" value="4-PPantetheinyl_Trfase_dom"/>
</dbReference>
<evidence type="ECO:0000313" key="6">
    <source>
        <dbReference type="EMBL" id="GFN01933.1"/>
    </source>
</evidence>
<dbReference type="AlphaFoldDB" id="A0A7J0CHF4"/>
<dbReference type="SUPFAM" id="SSF56214">
    <property type="entry name" value="4'-phosphopantetheinyl transferase"/>
    <property type="match status" value="1"/>
</dbReference>
<evidence type="ECO:0000313" key="7">
    <source>
        <dbReference type="Proteomes" id="UP000498740"/>
    </source>
</evidence>
<feature type="binding site" evidence="2">
    <location>
        <position position="154"/>
    </location>
    <ligand>
        <name>CoA</name>
        <dbReference type="ChEBI" id="CHEBI:57287"/>
    </ligand>
</feature>
<dbReference type="PRINTS" id="PR01399">
    <property type="entry name" value="ENTSNTHTASED"/>
</dbReference>
<feature type="binding site" evidence="2">
    <location>
        <position position="164"/>
    </location>
    <ligand>
        <name>CoA</name>
        <dbReference type="ChEBI" id="CHEBI:57287"/>
    </ligand>
</feature>
<dbReference type="GO" id="GO:0009239">
    <property type="term" value="P:enterobactin biosynthetic process"/>
    <property type="evidence" value="ECO:0007669"/>
    <property type="project" value="InterPro"/>
</dbReference>
<keyword evidence="3" id="KW-0479">Metal-binding</keyword>
<feature type="binding site" evidence="2">
    <location>
        <position position="39"/>
    </location>
    <ligand>
        <name>CoA</name>
        <dbReference type="ChEBI" id="CHEBI:57287"/>
    </ligand>
</feature>
<sequence>MLEQVLPLPVVVAEAFHDPVDVVLFRQEKAVIRRSIDKRRGEFTTVRWCARHALDRLGEAPHPLIPDECGAPRRPDGVVGSMTHCEGYRAAAVARTCAYRAIGIDAEPDQPVPKCVLEMVALPAELRRLSALGERDPRISWDRLLFSAKETVYKTWYPLTRRPLGFHQADIDVLPDGTFTAYLSPSSPQPVLDRLAGRWTADRVLLLTVIAVPAGEHSSVHDRTRTV</sequence>
<dbReference type="GO" id="GO:0009366">
    <property type="term" value="C:enterobactin synthetase complex"/>
    <property type="evidence" value="ECO:0007669"/>
    <property type="project" value="InterPro"/>
</dbReference>
<name>A0A7J0CHF4_STRMI</name>
<dbReference type="InterPro" id="IPR003542">
    <property type="entry name" value="Enbac_synth_compD-like"/>
</dbReference>
<dbReference type="Pfam" id="PF17837">
    <property type="entry name" value="4PPT_N"/>
    <property type="match status" value="1"/>
</dbReference>
<dbReference type="PANTHER" id="PTHR38096:SF1">
    <property type="entry name" value="ENTEROBACTIN SYNTHASE COMPONENT D"/>
    <property type="match status" value="1"/>
</dbReference>
<keyword evidence="1 6" id="KW-0808">Transferase</keyword>
<organism evidence="6 7">
    <name type="scientific">Streptomyces microflavus</name>
    <name type="common">Streptomyces lipmanii</name>
    <dbReference type="NCBI Taxonomy" id="1919"/>
    <lineage>
        <taxon>Bacteria</taxon>
        <taxon>Bacillati</taxon>
        <taxon>Actinomycetota</taxon>
        <taxon>Actinomycetes</taxon>
        <taxon>Kitasatosporales</taxon>
        <taxon>Streptomycetaceae</taxon>
        <taxon>Streptomyces</taxon>
    </lineage>
</organism>
<dbReference type="InterPro" id="IPR037143">
    <property type="entry name" value="4-PPantetheinyl_Trfase_dom_sf"/>
</dbReference>
<evidence type="ECO:0000259" key="4">
    <source>
        <dbReference type="Pfam" id="PF01648"/>
    </source>
</evidence>
<dbReference type="Pfam" id="PF01648">
    <property type="entry name" value="ACPS"/>
    <property type="match status" value="1"/>
</dbReference>
<dbReference type="RefSeq" id="WP_051821754.1">
    <property type="nucleotide sequence ID" value="NZ_BMUG01000008.1"/>
</dbReference>
<reference evidence="6 7" key="1">
    <citation type="submission" date="2020-05" db="EMBL/GenBank/DDBJ databases">
        <title>Whole genome shotgun sequence of Streptomyces microflavus NBRC 13062.</title>
        <authorList>
            <person name="Komaki H."/>
            <person name="Tamura T."/>
        </authorList>
    </citation>
    <scope>NUCLEOTIDE SEQUENCE [LARGE SCALE GENOMIC DNA]</scope>
    <source>
        <strain evidence="6 7">NBRC 13062</strain>
    </source>
</reference>
<feature type="binding site" evidence="2">
    <location>
        <position position="150"/>
    </location>
    <ligand>
        <name>CoA</name>
        <dbReference type="ChEBI" id="CHEBI:57287"/>
    </ligand>
</feature>
<feature type="binding site" evidence="2">
    <location>
        <position position="47"/>
    </location>
    <ligand>
        <name>CoA</name>
        <dbReference type="ChEBI" id="CHEBI:57287"/>
    </ligand>
</feature>
<comment type="caution">
    <text evidence="6">The sequence shown here is derived from an EMBL/GenBank/DDBJ whole genome shotgun (WGS) entry which is preliminary data.</text>
</comment>
<proteinExistence type="predicted"/>
<dbReference type="GO" id="GO:0008897">
    <property type="term" value="F:holo-[acyl-carrier-protein] synthase activity"/>
    <property type="evidence" value="ECO:0007669"/>
    <property type="project" value="InterPro"/>
</dbReference>
<evidence type="ECO:0000256" key="2">
    <source>
        <dbReference type="PIRSR" id="PIRSR603542-1"/>
    </source>
</evidence>
<feature type="binding site" evidence="3">
    <location>
        <position position="106"/>
    </location>
    <ligand>
        <name>Mg(2+)</name>
        <dbReference type="ChEBI" id="CHEBI:18420"/>
    </ligand>
</feature>
<feature type="binding site" evidence="2">
    <location>
        <begin position="83"/>
        <end position="84"/>
    </location>
    <ligand>
        <name>CoA</name>
        <dbReference type="ChEBI" id="CHEBI:57287"/>
    </ligand>
</feature>
<feature type="domain" description="4'-phosphopantetheinyl transferase" evidence="4">
    <location>
        <begin position="101"/>
        <end position="183"/>
    </location>
</feature>
<feature type="binding site" evidence="3">
    <location>
        <position position="105"/>
    </location>
    <ligand>
        <name>Mg(2+)</name>
        <dbReference type="ChEBI" id="CHEBI:18420"/>
    </ligand>
</feature>
<dbReference type="Proteomes" id="UP000498740">
    <property type="component" value="Unassembled WGS sequence"/>
</dbReference>
<dbReference type="EMBL" id="BLWD01000001">
    <property type="protein sequence ID" value="GFN01933.1"/>
    <property type="molecule type" value="Genomic_DNA"/>
</dbReference>
<keyword evidence="3" id="KW-0460">Magnesium</keyword>
<protein>
    <submittedName>
        <fullName evidence="6">4'-phosphopantetheinyl transferase</fullName>
    </submittedName>
</protein>
<dbReference type="InterPro" id="IPR041354">
    <property type="entry name" value="4PPT_N"/>
</dbReference>
<comment type="cofactor">
    <cofactor evidence="3">
        <name>Mg(2+)</name>
        <dbReference type="ChEBI" id="CHEBI:18420"/>
    </cofactor>
</comment>